<evidence type="ECO:0000256" key="1">
    <source>
        <dbReference type="SAM" id="MobiDB-lite"/>
    </source>
</evidence>
<feature type="compositionally biased region" description="Basic and acidic residues" evidence="1">
    <location>
        <begin position="220"/>
        <end position="237"/>
    </location>
</feature>
<dbReference type="EMBL" id="JARK01001385">
    <property type="protein sequence ID" value="EYC11784.1"/>
    <property type="molecule type" value="Genomic_DNA"/>
</dbReference>
<name>A0A016U8Y2_9BILA</name>
<dbReference type="InterPro" id="IPR002918">
    <property type="entry name" value="Lipase_EstA/Esterase_EstB"/>
</dbReference>
<feature type="region of interest" description="Disordered" evidence="1">
    <location>
        <begin position="297"/>
        <end position="346"/>
    </location>
</feature>
<dbReference type="PANTHER" id="PTHR32015">
    <property type="entry name" value="FASTING INDUCED LIPASE"/>
    <property type="match status" value="1"/>
</dbReference>
<organism evidence="2 3">
    <name type="scientific">Ancylostoma ceylanicum</name>
    <dbReference type="NCBI Taxonomy" id="53326"/>
    <lineage>
        <taxon>Eukaryota</taxon>
        <taxon>Metazoa</taxon>
        <taxon>Ecdysozoa</taxon>
        <taxon>Nematoda</taxon>
        <taxon>Chromadorea</taxon>
        <taxon>Rhabditida</taxon>
        <taxon>Rhabditina</taxon>
        <taxon>Rhabditomorpha</taxon>
        <taxon>Strongyloidea</taxon>
        <taxon>Ancylostomatidae</taxon>
        <taxon>Ancylostomatinae</taxon>
        <taxon>Ancylostoma</taxon>
    </lineage>
</organism>
<dbReference type="Pfam" id="PF01674">
    <property type="entry name" value="Lipase_2"/>
    <property type="match status" value="1"/>
</dbReference>
<gene>
    <name evidence="2" type="primary">Acey_s0049.g1767</name>
    <name evidence="2" type="ORF">Y032_0049g1767</name>
</gene>
<keyword evidence="3" id="KW-1185">Reference proteome</keyword>
<dbReference type="InterPro" id="IPR029058">
    <property type="entry name" value="AB_hydrolase_fold"/>
</dbReference>
<dbReference type="Proteomes" id="UP000024635">
    <property type="component" value="Unassembled WGS sequence"/>
</dbReference>
<accession>A0A016U8Y2</accession>
<dbReference type="GO" id="GO:0016298">
    <property type="term" value="F:lipase activity"/>
    <property type="evidence" value="ECO:0007669"/>
    <property type="project" value="TreeGrafter"/>
</dbReference>
<dbReference type="PANTHER" id="PTHR32015:SF8">
    <property type="entry name" value="LIPASE"/>
    <property type="match status" value="1"/>
</dbReference>
<feature type="compositionally biased region" description="Low complexity" evidence="1">
    <location>
        <begin position="300"/>
        <end position="310"/>
    </location>
</feature>
<dbReference type="GO" id="GO:0016042">
    <property type="term" value="P:lipid catabolic process"/>
    <property type="evidence" value="ECO:0007669"/>
    <property type="project" value="InterPro"/>
</dbReference>
<dbReference type="AlphaFoldDB" id="A0A016U8Y2"/>
<dbReference type="OrthoDB" id="5838125at2759"/>
<evidence type="ECO:0000313" key="2">
    <source>
        <dbReference type="EMBL" id="EYC11784.1"/>
    </source>
</evidence>
<evidence type="ECO:0000313" key="3">
    <source>
        <dbReference type="Proteomes" id="UP000024635"/>
    </source>
</evidence>
<sequence>MSFVQPYRAAGYTDSELYSTSYANGARLNPLQWTLYSMKCEYVKQIRALILAVRYYARKNVDIVAFSLGVPIARKAILGGRCVDTNEDLGGPLTRYVDTFLGIAGPNHGITLKVAGLSLPTCALGTLPICDRVVGLYSGFCPMESEFLNDINRNHHYEGKAVFSIYSHIDDRIGYKVCDKVTASITGEDGHKSFRNLNHDDTLDTTHQLQISMIQGHFGEGLKSEPREKEDEEDRPRNNATKPLDIGDLSVSDMAVDNSVPVDVLPKVEFFDNSSEINMDRIRRFFREQKNDLWNSDRISSSSKTESQESGDGSWFHRSSMLHDNNDSSSSPERDGYHTRISIKLQ</sequence>
<feature type="region of interest" description="Disordered" evidence="1">
    <location>
        <begin position="218"/>
        <end position="250"/>
    </location>
</feature>
<proteinExistence type="predicted"/>
<reference evidence="3" key="1">
    <citation type="journal article" date="2015" name="Nat. Genet.">
        <title>The genome and transcriptome of the zoonotic hookworm Ancylostoma ceylanicum identify infection-specific gene families.</title>
        <authorList>
            <person name="Schwarz E.M."/>
            <person name="Hu Y."/>
            <person name="Antoshechkin I."/>
            <person name="Miller M.M."/>
            <person name="Sternberg P.W."/>
            <person name="Aroian R.V."/>
        </authorList>
    </citation>
    <scope>NUCLEOTIDE SEQUENCE</scope>
    <source>
        <strain evidence="3">HY135</strain>
    </source>
</reference>
<dbReference type="Gene3D" id="3.40.50.1820">
    <property type="entry name" value="alpha/beta hydrolase"/>
    <property type="match status" value="1"/>
</dbReference>
<protein>
    <recommendedName>
        <fullName evidence="4">Triacylglycerol lipase</fullName>
    </recommendedName>
</protein>
<evidence type="ECO:0008006" key="4">
    <source>
        <dbReference type="Google" id="ProtNLM"/>
    </source>
</evidence>
<comment type="caution">
    <text evidence="2">The sequence shown here is derived from an EMBL/GenBank/DDBJ whole genome shotgun (WGS) entry which is preliminary data.</text>
</comment>